<reference evidence="21" key="1">
    <citation type="journal article" date="2007" name="Gene">
        <title>The mitochondrial genome of the predatory mite Metaseiulus occidentalis (Arthropoda: Chelicerata: Acari: Phytoseiidae) is unexpectedly large and contains several novel features.</title>
        <authorList>
            <person name="Jeyaprakash A."/>
            <person name="Hoy M.A."/>
        </authorList>
    </citation>
    <scope>NUCLEOTIDE SEQUENCE</scope>
    <source>
        <strain evidence="21">COS</strain>
    </source>
</reference>
<name>A3RE61_9ACAR</name>
<evidence type="ECO:0000256" key="8">
    <source>
        <dbReference type="ARBA" id="ARBA00022692"/>
    </source>
</evidence>
<evidence type="ECO:0000256" key="15">
    <source>
        <dbReference type="ARBA" id="ARBA00023128"/>
    </source>
</evidence>
<keyword evidence="6" id="KW-0813">Transport</keyword>
<feature type="transmembrane region" description="Helical" evidence="19">
    <location>
        <begin position="259"/>
        <end position="287"/>
    </location>
</feature>
<evidence type="ECO:0000256" key="4">
    <source>
        <dbReference type="ARBA" id="ARBA00012944"/>
    </source>
</evidence>
<dbReference type="InterPro" id="IPR001750">
    <property type="entry name" value="ND/Mrp_TM"/>
</dbReference>
<comment type="catalytic activity">
    <reaction evidence="18">
        <text>a ubiquinone + NADH + 5 H(+)(in) = a ubiquinol + NAD(+) + 4 H(+)(out)</text>
        <dbReference type="Rhea" id="RHEA:29091"/>
        <dbReference type="Rhea" id="RHEA-COMP:9565"/>
        <dbReference type="Rhea" id="RHEA-COMP:9566"/>
        <dbReference type="ChEBI" id="CHEBI:15378"/>
        <dbReference type="ChEBI" id="CHEBI:16389"/>
        <dbReference type="ChEBI" id="CHEBI:17976"/>
        <dbReference type="ChEBI" id="CHEBI:57540"/>
        <dbReference type="ChEBI" id="CHEBI:57945"/>
        <dbReference type="EC" id="7.1.1.2"/>
    </reaction>
</comment>
<dbReference type="OrthoDB" id="4092844at2759"/>
<evidence type="ECO:0000256" key="5">
    <source>
        <dbReference type="ARBA" id="ARBA00021008"/>
    </source>
</evidence>
<dbReference type="EMBL" id="EF221760">
    <property type="protein sequence ID" value="ABN45839.1"/>
    <property type="molecule type" value="Genomic_DNA"/>
</dbReference>
<feature type="transmembrane region" description="Helical" evidence="19">
    <location>
        <begin position="136"/>
        <end position="164"/>
    </location>
</feature>
<dbReference type="RefSeq" id="YP_001096004.2">
    <property type="nucleotide sequence ID" value="NC_009093.1"/>
</dbReference>
<dbReference type="PANTHER" id="PTHR46552">
    <property type="entry name" value="NADH-UBIQUINONE OXIDOREDUCTASE CHAIN 2"/>
    <property type="match status" value="1"/>
</dbReference>
<evidence type="ECO:0000256" key="2">
    <source>
        <dbReference type="ARBA" id="ARBA00004448"/>
    </source>
</evidence>
<keyword evidence="14" id="KW-0830">Ubiquinone</keyword>
<keyword evidence="9" id="KW-0999">Mitochondrion inner membrane</keyword>
<accession>A3RE61</accession>
<feature type="transmembrane region" description="Helical" evidence="19">
    <location>
        <begin position="307"/>
        <end position="325"/>
    </location>
</feature>
<dbReference type="GeneID" id="4924552"/>
<evidence type="ECO:0000256" key="13">
    <source>
        <dbReference type="ARBA" id="ARBA00023027"/>
    </source>
</evidence>
<geneLocation type="mitochondrion" evidence="21"/>
<evidence type="ECO:0000256" key="7">
    <source>
        <dbReference type="ARBA" id="ARBA00022660"/>
    </source>
</evidence>
<feature type="domain" description="NADH:quinone oxidoreductase/Mrp antiporter transmembrane" evidence="20">
    <location>
        <begin position="30"/>
        <end position="279"/>
    </location>
</feature>
<evidence type="ECO:0000256" key="9">
    <source>
        <dbReference type="ARBA" id="ARBA00022792"/>
    </source>
</evidence>
<dbReference type="GO" id="GO:0005743">
    <property type="term" value="C:mitochondrial inner membrane"/>
    <property type="evidence" value="ECO:0007669"/>
    <property type="project" value="UniProtKB-SubCell"/>
</dbReference>
<evidence type="ECO:0000256" key="1">
    <source>
        <dbReference type="ARBA" id="ARBA00003257"/>
    </source>
</evidence>
<evidence type="ECO:0000256" key="3">
    <source>
        <dbReference type="ARBA" id="ARBA00007012"/>
    </source>
</evidence>
<dbReference type="AlphaFoldDB" id="A3RE61"/>
<evidence type="ECO:0000256" key="19">
    <source>
        <dbReference type="SAM" id="Phobius"/>
    </source>
</evidence>
<protein>
    <recommendedName>
        <fullName evidence="5">NADH-ubiquinone oxidoreductase chain 2</fullName>
        <ecNumber evidence="4">7.1.1.2</ecNumber>
    </recommendedName>
    <alternativeName>
        <fullName evidence="17">NADH dehydrogenase subunit 2</fullName>
    </alternativeName>
</protein>
<keyword evidence="10" id="KW-1278">Translocase</keyword>
<keyword evidence="16 19" id="KW-0472">Membrane</keyword>
<evidence type="ECO:0000256" key="16">
    <source>
        <dbReference type="ARBA" id="ARBA00023136"/>
    </source>
</evidence>
<keyword evidence="8 19" id="KW-0812">Transmembrane</keyword>
<dbReference type="EC" id="7.1.1.2" evidence="4"/>
<organism evidence="21">
    <name type="scientific">Galendromus occidentalis</name>
    <name type="common">western predatory mite</name>
    <dbReference type="NCBI Taxonomy" id="34638"/>
    <lineage>
        <taxon>Eukaryota</taxon>
        <taxon>Metazoa</taxon>
        <taxon>Ecdysozoa</taxon>
        <taxon>Arthropoda</taxon>
        <taxon>Chelicerata</taxon>
        <taxon>Arachnida</taxon>
        <taxon>Acari</taxon>
        <taxon>Parasitiformes</taxon>
        <taxon>Mesostigmata</taxon>
        <taxon>Gamasina</taxon>
        <taxon>Phytoseioidea</taxon>
        <taxon>Phytoseiidae</taxon>
        <taxon>Typhlodrominae</taxon>
        <taxon>Galendromus</taxon>
    </lineage>
</organism>
<gene>
    <name evidence="21" type="primary">ND2</name>
</gene>
<comment type="function">
    <text evidence="1">Core subunit of the mitochondrial membrane respiratory chain NADH dehydrogenase (Complex I) that is believed to belong to the minimal assembly required for catalysis. Complex I functions in the transfer of electrons from NADH to the respiratory chain. The immediate electron acceptor for the enzyme is believed to be ubiquinone.</text>
</comment>
<dbReference type="Pfam" id="PF00361">
    <property type="entry name" value="Proton_antipo_M"/>
    <property type="match status" value="1"/>
</dbReference>
<evidence type="ECO:0000256" key="14">
    <source>
        <dbReference type="ARBA" id="ARBA00023075"/>
    </source>
</evidence>
<feature type="transmembrane region" description="Helical" evidence="19">
    <location>
        <begin position="33"/>
        <end position="50"/>
    </location>
</feature>
<proteinExistence type="inferred from homology"/>
<evidence type="ECO:0000256" key="11">
    <source>
        <dbReference type="ARBA" id="ARBA00022982"/>
    </source>
</evidence>
<dbReference type="CTD" id="4536"/>
<evidence type="ECO:0000256" key="6">
    <source>
        <dbReference type="ARBA" id="ARBA00022448"/>
    </source>
</evidence>
<sequence>MVYFIIIQLSFLKILTSIFYMFTVLFCVSSNSLFFFWVLLELNMLFFIILNNNLSVFMVNSLMSYFILQSLTSNFILMGFVCFQINKMWMFEYEVLIFLCFWLKLGFFPFHSWYYQISENMCWDMWFLLNTFQKLVIIWGLSFYMLKIFFLQLMIMLNAFYSLFEVINQNSLRWMINSSSLNHYSWVLISMTYIGMIWEIYWLYYLFMSIVLLFLMKMKNLNSLFTLSVGGSLIFKLLVFIVMMSFLGVPPLAGFLPKFLVLLSVNNIFVLMLLLMVSLFSGFMYLVYSFSMIYNFCLSKIINEKNWFMYMFMISFTFLVNFMGFF</sequence>
<dbReference type="PANTHER" id="PTHR46552:SF1">
    <property type="entry name" value="NADH-UBIQUINONE OXIDOREDUCTASE CHAIN 2"/>
    <property type="match status" value="1"/>
</dbReference>
<evidence type="ECO:0000256" key="17">
    <source>
        <dbReference type="ARBA" id="ARBA00031028"/>
    </source>
</evidence>
<feature type="transmembrane region" description="Helical" evidence="19">
    <location>
        <begin position="184"/>
        <end position="204"/>
    </location>
</feature>
<keyword evidence="15 21" id="KW-0496">Mitochondrion</keyword>
<evidence type="ECO:0000256" key="18">
    <source>
        <dbReference type="ARBA" id="ARBA00049551"/>
    </source>
</evidence>
<feature type="transmembrane region" description="Helical" evidence="19">
    <location>
        <begin position="95"/>
        <end position="116"/>
    </location>
</feature>
<evidence type="ECO:0000256" key="10">
    <source>
        <dbReference type="ARBA" id="ARBA00022967"/>
    </source>
</evidence>
<dbReference type="GO" id="GO:0006120">
    <property type="term" value="P:mitochondrial electron transport, NADH to ubiquinone"/>
    <property type="evidence" value="ECO:0007669"/>
    <property type="project" value="TreeGrafter"/>
</dbReference>
<evidence type="ECO:0000313" key="21">
    <source>
        <dbReference type="EMBL" id="ABN45839.1"/>
    </source>
</evidence>
<dbReference type="GO" id="GO:0008137">
    <property type="term" value="F:NADH dehydrogenase (ubiquinone) activity"/>
    <property type="evidence" value="ECO:0007669"/>
    <property type="project" value="UniProtKB-EC"/>
</dbReference>
<comment type="subcellular location">
    <subcellularLocation>
        <location evidence="2">Mitochondrion inner membrane</location>
        <topology evidence="2">Multi-pass membrane protein</topology>
    </subcellularLocation>
</comment>
<feature type="transmembrane region" description="Helical" evidence="19">
    <location>
        <begin position="224"/>
        <end position="247"/>
    </location>
</feature>
<evidence type="ECO:0000256" key="12">
    <source>
        <dbReference type="ARBA" id="ARBA00022989"/>
    </source>
</evidence>
<keyword evidence="11" id="KW-0249">Electron transport</keyword>
<keyword evidence="13" id="KW-0520">NAD</keyword>
<keyword evidence="7" id="KW-0679">Respiratory chain</keyword>
<evidence type="ECO:0000259" key="20">
    <source>
        <dbReference type="Pfam" id="PF00361"/>
    </source>
</evidence>
<dbReference type="InterPro" id="IPR050175">
    <property type="entry name" value="Complex_I_Subunit_2"/>
</dbReference>
<keyword evidence="12 19" id="KW-1133">Transmembrane helix</keyword>
<comment type="similarity">
    <text evidence="3">Belongs to the complex I subunit 2 family.</text>
</comment>
<feature type="transmembrane region" description="Helical" evidence="19">
    <location>
        <begin position="62"/>
        <end position="83"/>
    </location>
</feature>
<feature type="transmembrane region" description="Helical" evidence="19">
    <location>
        <begin position="6"/>
        <end position="26"/>
    </location>
</feature>